<evidence type="ECO:0000256" key="3">
    <source>
        <dbReference type="ARBA" id="ARBA00022723"/>
    </source>
</evidence>
<evidence type="ECO:0000256" key="6">
    <source>
        <dbReference type="ARBA" id="ARBA00023242"/>
    </source>
</evidence>
<dbReference type="EMBL" id="MW676153">
    <property type="protein sequence ID" value="QTY32130.1"/>
    <property type="molecule type" value="mRNA"/>
</dbReference>
<dbReference type="InterPro" id="IPR000315">
    <property type="entry name" value="Znf_B-box"/>
</dbReference>
<keyword evidence="5" id="KW-0862">Zinc</keyword>
<sequence>MFQLKVLLVITSNRLTTFLFLASTSLSHHHHNKLTKTPSKLESGLTMITQKKTANAVGAKTARACESCLKRRARWFCAADDAFLCQACDSSVHSANELAGRHRRVRLESRLTSPPSPPPPITTTTSSSWHQGFTKKPRTPRSNNNNNANYKASKPSYYNNNYEMRVVPEVGNEEDDDDEGSIEGNEDRKDEAVFSVPNLEVINDPFEIKEFKNTNNKSLLRGGFEEEDIIGGDEDDFNISLIGFEGDNEWKNYLPAGILPSDNELAEFAADVESLLEQEVAEEGVKGDEEADGELQQFIYPGVKIEEEGEISTTDHCYFDWSIDVESEMLNFDLNHDYGGHDQSLVSGAEEEEEKNGEDVVVPKKEAAEAVEELEESNNDMQPNKRRKILLRLNYDEVINAWASQGCLSPWTTGRRPELDLDHHGWPYCMGGMFPNGVSRQGEEWMGVRGNINGGDEGREARVSRYREKRRTRLFSKKIRYEVRKLNAEKRPRLKGRFVKRTSLSQVVGVDVESTYPNYLNK</sequence>
<reference evidence="12" key="1">
    <citation type="submission" date="2021-02" db="EMBL/GenBank/DDBJ databases">
        <authorList>
            <person name="Gutierrez Larruscain D."/>
            <person name="Storchova H."/>
            <person name="Abeyawardana O."/>
            <person name="Belz C."/>
            <person name="Kruger M."/>
        </authorList>
    </citation>
    <scope>NUCLEOTIDE SEQUENCE</scope>
</reference>
<feature type="region of interest" description="Disordered" evidence="9">
    <location>
        <begin position="107"/>
        <end position="155"/>
    </location>
</feature>
<dbReference type="Pfam" id="PF06203">
    <property type="entry name" value="CCT"/>
    <property type="match status" value="1"/>
</dbReference>
<evidence type="ECO:0000256" key="9">
    <source>
        <dbReference type="SAM" id="MobiDB-lite"/>
    </source>
</evidence>
<dbReference type="GO" id="GO:0005634">
    <property type="term" value="C:nucleus"/>
    <property type="evidence" value="ECO:0007669"/>
    <property type="project" value="UniProtKB-SubCell"/>
</dbReference>
<comment type="similarity">
    <text evidence="2">Belongs to the CONSTANS family.</text>
</comment>
<dbReference type="InterPro" id="IPR052453">
    <property type="entry name" value="CONSTANS-like_ZF"/>
</dbReference>
<dbReference type="InterPro" id="IPR010402">
    <property type="entry name" value="CCT_domain"/>
</dbReference>
<dbReference type="CDD" id="cd19821">
    <property type="entry name" value="Bbox1_BBX-like"/>
    <property type="match status" value="1"/>
</dbReference>
<comment type="subcellular location">
    <subcellularLocation>
        <location evidence="1 8">Nucleus</location>
    </subcellularLocation>
</comment>
<dbReference type="PROSITE" id="PS50119">
    <property type="entry name" value="ZF_BBOX"/>
    <property type="match status" value="1"/>
</dbReference>
<dbReference type="SMART" id="SM00336">
    <property type="entry name" value="BBOX"/>
    <property type="match status" value="1"/>
</dbReference>
<dbReference type="Pfam" id="PF00643">
    <property type="entry name" value="zf-B_box"/>
    <property type="match status" value="1"/>
</dbReference>
<evidence type="ECO:0000259" key="10">
    <source>
        <dbReference type="PROSITE" id="PS50119"/>
    </source>
</evidence>
<accession>A0A9E6MTC4</accession>
<dbReference type="PANTHER" id="PTHR31874">
    <property type="entry name" value="CCT MOTIF FAMILY PROTEIN, EXPRESSED"/>
    <property type="match status" value="1"/>
</dbReference>
<evidence type="ECO:0000256" key="4">
    <source>
        <dbReference type="ARBA" id="ARBA00022771"/>
    </source>
</evidence>
<keyword evidence="4 7" id="KW-0863">Zinc-finger</keyword>
<proteinExistence type="evidence at transcript level"/>
<keyword evidence="6 8" id="KW-0539">Nucleus</keyword>
<evidence type="ECO:0000259" key="11">
    <source>
        <dbReference type="PROSITE" id="PS51017"/>
    </source>
</evidence>
<evidence type="ECO:0000256" key="2">
    <source>
        <dbReference type="ARBA" id="ARBA00010024"/>
    </source>
</evidence>
<keyword evidence="3" id="KW-0479">Metal-binding</keyword>
<evidence type="ECO:0000313" key="12">
    <source>
        <dbReference type="EMBL" id="QTY32130.1"/>
    </source>
</evidence>
<evidence type="ECO:0000256" key="7">
    <source>
        <dbReference type="PROSITE-ProRule" id="PRU00024"/>
    </source>
</evidence>
<dbReference type="PROSITE" id="PS51017">
    <property type="entry name" value="CCT"/>
    <property type="match status" value="1"/>
</dbReference>
<organism evidence="12">
    <name type="scientific">Oxybasis rubra</name>
    <name type="common">Red goosefoot</name>
    <name type="synonym">Chenopodium rubrum</name>
    <dbReference type="NCBI Taxonomy" id="3560"/>
    <lineage>
        <taxon>Eukaryota</taxon>
        <taxon>Viridiplantae</taxon>
        <taxon>Streptophyta</taxon>
        <taxon>Embryophyta</taxon>
        <taxon>Tracheophyta</taxon>
        <taxon>Spermatophyta</taxon>
        <taxon>Magnoliopsida</taxon>
        <taxon>eudicotyledons</taxon>
        <taxon>Gunneridae</taxon>
        <taxon>Pentapetalae</taxon>
        <taxon>Caryophyllales</taxon>
        <taxon>Chenopodiaceae</taxon>
        <taxon>Chenopodioideae</taxon>
        <taxon>Atripliceae</taxon>
        <taxon>Oxybasis</taxon>
    </lineage>
</organism>
<dbReference type="PANTHER" id="PTHR31874:SF55">
    <property type="entry name" value="ZINC FINGER PROTEIN CONSTANS-LIKE 7"/>
    <property type="match status" value="1"/>
</dbReference>
<evidence type="ECO:0000256" key="8">
    <source>
        <dbReference type="PROSITE-ProRule" id="PRU00357"/>
    </source>
</evidence>
<feature type="domain" description="CCT" evidence="11">
    <location>
        <begin position="459"/>
        <end position="501"/>
    </location>
</feature>
<protein>
    <submittedName>
        <fullName evidence="12">BBX transcription factor</fullName>
    </submittedName>
</protein>
<evidence type="ECO:0000256" key="5">
    <source>
        <dbReference type="ARBA" id="ARBA00022833"/>
    </source>
</evidence>
<evidence type="ECO:0000256" key="1">
    <source>
        <dbReference type="ARBA" id="ARBA00004123"/>
    </source>
</evidence>
<dbReference type="InterPro" id="IPR049808">
    <property type="entry name" value="CONSTANS-like_Bbox1"/>
</dbReference>
<feature type="domain" description="B box-type" evidence="10">
    <location>
        <begin position="60"/>
        <end position="107"/>
    </location>
</feature>
<name>A0A9E6MTC4_OXYRB</name>
<dbReference type="AlphaFoldDB" id="A0A9E6MTC4"/>
<dbReference type="GO" id="GO:0008270">
    <property type="term" value="F:zinc ion binding"/>
    <property type="evidence" value="ECO:0007669"/>
    <property type="project" value="UniProtKB-KW"/>
</dbReference>
<dbReference type="GO" id="GO:0006355">
    <property type="term" value="P:regulation of DNA-templated transcription"/>
    <property type="evidence" value="ECO:0007669"/>
    <property type="project" value="TreeGrafter"/>
</dbReference>